<gene>
    <name evidence="2" type="ORF">PGLA_14500</name>
</gene>
<feature type="transmembrane region" description="Helical" evidence="1">
    <location>
        <begin position="6"/>
        <end position="23"/>
    </location>
</feature>
<organism evidence="2 3">
    <name type="scientific">Paenibacillus glacialis</name>
    <dbReference type="NCBI Taxonomy" id="494026"/>
    <lineage>
        <taxon>Bacteria</taxon>
        <taxon>Bacillati</taxon>
        <taxon>Bacillota</taxon>
        <taxon>Bacilli</taxon>
        <taxon>Bacillales</taxon>
        <taxon>Paenibacillaceae</taxon>
        <taxon>Paenibacillus</taxon>
    </lineage>
</organism>
<proteinExistence type="predicted"/>
<reference evidence="2 3" key="1">
    <citation type="submission" date="2016-03" db="EMBL/GenBank/DDBJ databases">
        <title>Draft genome sequence of Paenibacillus glacialis DSM 22343.</title>
        <authorList>
            <person name="Shin S.-K."/>
            <person name="Yi H."/>
        </authorList>
    </citation>
    <scope>NUCLEOTIDE SEQUENCE [LARGE SCALE GENOMIC DNA]</scope>
    <source>
        <strain evidence="2 3">DSM 22343</strain>
    </source>
</reference>
<comment type="caution">
    <text evidence="2">The sequence shown here is derived from an EMBL/GenBank/DDBJ whole genome shotgun (WGS) entry which is preliminary data.</text>
</comment>
<protein>
    <submittedName>
        <fullName evidence="2">Uncharacterized protein</fullName>
    </submittedName>
</protein>
<evidence type="ECO:0000313" key="3">
    <source>
        <dbReference type="Proteomes" id="UP000076967"/>
    </source>
</evidence>
<dbReference type="STRING" id="494026.PGLA_14500"/>
<evidence type="ECO:0000256" key="1">
    <source>
        <dbReference type="SAM" id="Phobius"/>
    </source>
</evidence>
<dbReference type="Proteomes" id="UP000076967">
    <property type="component" value="Unassembled WGS sequence"/>
</dbReference>
<sequence>MDILFFVGTMLWFTLSTIMLFRIRRREYREIQEQIKQIKKLVNESNPLILFLDYRSPDFKEIDALLELELPSRITIVFYAPEWLIVAKRKRWAKHCVLSSTQVINLPDRGDLTFIAQDKNGKYKIFNDVSGFIRFFIQQKTQEKKTLEKLLPTERGVTK</sequence>
<keyword evidence="1" id="KW-1133">Transmembrane helix</keyword>
<accession>A0A168KHL1</accession>
<evidence type="ECO:0000313" key="2">
    <source>
        <dbReference type="EMBL" id="OAB42022.1"/>
    </source>
</evidence>
<name>A0A168KHL1_9BACL</name>
<dbReference type="EMBL" id="LVJH01000025">
    <property type="protein sequence ID" value="OAB42022.1"/>
    <property type="molecule type" value="Genomic_DNA"/>
</dbReference>
<keyword evidence="1" id="KW-0472">Membrane</keyword>
<keyword evidence="1" id="KW-0812">Transmembrane</keyword>
<keyword evidence="3" id="KW-1185">Reference proteome</keyword>
<dbReference type="AlphaFoldDB" id="A0A168KHL1"/>